<protein>
    <submittedName>
        <fullName evidence="1">Major tail protein</fullName>
    </submittedName>
</protein>
<accession>A0A8S5P1N1</accession>
<reference evidence="1" key="1">
    <citation type="journal article" date="2021" name="Proc. Natl. Acad. Sci. U.S.A.">
        <title>A Catalog of Tens of Thousands of Viruses from Human Metagenomes Reveals Hidden Associations with Chronic Diseases.</title>
        <authorList>
            <person name="Tisza M.J."/>
            <person name="Buck C.B."/>
        </authorList>
    </citation>
    <scope>NUCLEOTIDE SEQUENCE</scope>
    <source>
        <strain evidence="1">CtXVO17</strain>
    </source>
</reference>
<evidence type="ECO:0000313" key="1">
    <source>
        <dbReference type="EMBL" id="DAE00991.1"/>
    </source>
</evidence>
<name>A0A8S5P1N1_9CAUD</name>
<organism evidence="1">
    <name type="scientific">Myoviridae sp. ctXVO17</name>
    <dbReference type="NCBI Taxonomy" id="2825121"/>
    <lineage>
        <taxon>Viruses</taxon>
        <taxon>Duplodnaviria</taxon>
        <taxon>Heunggongvirae</taxon>
        <taxon>Uroviricota</taxon>
        <taxon>Caudoviricetes</taxon>
    </lineage>
</organism>
<proteinExistence type="predicted"/>
<sequence>MAENTWRELCVSGVTKDTPKRILLNACVLYKNFKYDTSKKLWTGTLLGATSGGTKFTIAPEITNISVDGVLVNAKGLVQKVGETAKVETNMVELTKDWLKATTIGKEGTSVDETMDVIESKATIEDSDYVENFACVGYKTNGTPVIVLFDYALCTSGLSADTKNKEASTIPTTFDCYAELKAGAMTNVLPYHIYMPKEVVESNTVDQLLDNAA</sequence>
<dbReference type="EMBL" id="BK015316">
    <property type="protein sequence ID" value="DAE00991.1"/>
    <property type="molecule type" value="Genomic_DNA"/>
</dbReference>